<dbReference type="EMBL" id="JAUCMX010000009">
    <property type="protein sequence ID" value="KAK3535517.1"/>
    <property type="molecule type" value="Genomic_DNA"/>
</dbReference>
<feature type="compositionally biased region" description="Polar residues" evidence="1">
    <location>
        <begin position="123"/>
        <end position="148"/>
    </location>
</feature>
<dbReference type="PROSITE" id="PS50878">
    <property type="entry name" value="RT_POL"/>
    <property type="match status" value="1"/>
</dbReference>
<keyword evidence="4" id="KW-1185">Reference proteome</keyword>
<organism evidence="3 4">
    <name type="scientific">Hemibagrus guttatus</name>
    <dbReference type="NCBI Taxonomy" id="175788"/>
    <lineage>
        <taxon>Eukaryota</taxon>
        <taxon>Metazoa</taxon>
        <taxon>Chordata</taxon>
        <taxon>Craniata</taxon>
        <taxon>Vertebrata</taxon>
        <taxon>Euteleostomi</taxon>
        <taxon>Actinopterygii</taxon>
        <taxon>Neopterygii</taxon>
        <taxon>Teleostei</taxon>
        <taxon>Ostariophysi</taxon>
        <taxon>Siluriformes</taxon>
        <taxon>Bagridae</taxon>
        <taxon>Hemibagrus</taxon>
    </lineage>
</organism>
<comment type="caution">
    <text evidence="3">The sequence shown here is derived from an EMBL/GenBank/DDBJ whole genome shotgun (WGS) entry which is preliminary data.</text>
</comment>
<reference evidence="3" key="1">
    <citation type="submission" date="2023-06" db="EMBL/GenBank/DDBJ databases">
        <title>Male Hemibagrus guttatus genome.</title>
        <authorList>
            <person name="Bian C."/>
        </authorList>
    </citation>
    <scope>NUCLEOTIDE SEQUENCE</scope>
    <source>
        <strain evidence="3">Male_cb2023</strain>
        <tissue evidence="3">Muscle</tissue>
    </source>
</reference>
<feature type="compositionally biased region" description="Basic and acidic residues" evidence="1">
    <location>
        <begin position="47"/>
        <end position="64"/>
    </location>
</feature>
<protein>
    <recommendedName>
        <fullName evidence="2">Reverse transcriptase domain-containing protein</fullName>
    </recommendedName>
</protein>
<feature type="compositionally biased region" description="Low complexity" evidence="1">
    <location>
        <begin position="99"/>
        <end position="109"/>
    </location>
</feature>
<feature type="domain" description="Reverse transcriptase" evidence="2">
    <location>
        <begin position="125"/>
        <end position="391"/>
    </location>
</feature>
<sequence length="391" mass="42525">MPQYLNRIEWSNLGPATRNISPISTARLLTRQTTTLPESLDKPWVLKRSEEHRQVGGGSEKHGEANGGGARSKDEANGGKRGPKARQVGGVKIKARQVGGARSRSETSGGSTGADGKAKGPHATSTTEQQSRATSTAEPQGRATSTAESQRRAMSTAEPRRRAMSNDDRRRRVTIFVSLVPGTPQGAGGREPDTAGTLLQRGEVSLKNITGSLLDPLQFAYQANRSVDNAVNMGLHFILQHLDKSRTYVRLLLVDFSSAFNTIIPTLLQTKLTHISVPSFICQLITSFLTDRQQFVKLGKFTSNSRTTSTGAPQGFILSPLIFSLYTNDCTSTDPSVKLLKFVDNTIVISLILLTQFYSAVTESVLCTSKCLVWLSYKIIHQKTTQNGSDC</sequence>
<accession>A0AAE0V3Y3</accession>
<feature type="region of interest" description="Disordered" evidence="1">
    <location>
        <begin position="45"/>
        <end position="169"/>
    </location>
</feature>
<dbReference type="PANTHER" id="PTHR33332">
    <property type="entry name" value="REVERSE TRANSCRIPTASE DOMAIN-CONTAINING PROTEIN"/>
    <property type="match status" value="1"/>
</dbReference>
<dbReference type="InterPro" id="IPR000477">
    <property type="entry name" value="RT_dom"/>
</dbReference>
<evidence type="ECO:0000259" key="2">
    <source>
        <dbReference type="PROSITE" id="PS50878"/>
    </source>
</evidence>
<gene>
    <name evidence="3" type="ORF">QTP70_016929</name>
</gene>
<dbReference type="Proteomes" id="UP001274896">
    <property type="component" value="Unassembled WGS sequence"/>
</dbReference>
<feature type="compositionally biased region" description="Basic and acidic residues" evidence="1">
    <location>
        <begin position="158"/>
        <end position="169"/>
    </location>
</feature>
<proteinExistence type="predicted"/>
<dbReference type="AlphaFoldDB" id="A0AAE0V3Y3"/>
<name>A0AAE0V3Y3_9TELE</name>
<evidence type="ECO:0000313" key="3">
    <source>
        <dbReference type="EMBL" id="KAK3535517.1"/>
    </source>
</evidence>
<evidence type="ECO:0000256" key="1">
    <source>
        <dbReference type="SAM" id="MobiDB-lite"/>
    </source>
</evidence>
<evidence type="ECO:0000313" key="4">
    <source>
        <dbReference type="Proteomes" id="UP001274896"/>
    </source>
</evidence>
<dbReference type="Pfam" id="PF00078">
    <property type="entry name" value="RVT_1"/>
    <property type="match status" value="1"/>
</dbReference>